<feature type="transmembrane region" description="Helical" evidence="7">
    <location>
        <begin position="702"/>
        <end position="721"/>
    </location>
</feature>
<feature type="transmembrane region" description="Helical" evidence="7">
    <location>
        <begin position="230"/>
        <end position="249"/>
    </location>
</feature>
<reference evidence="9 10" key="1">
    <citation type="journal article" date="2015" name="Genome Announc.">
        <title>Expanding the biotechnology potential of lactobacilli through comparative genomics of 213 strains and associated genera.</title>
        <authorList>
            <person name="Sun Z."/>
            <person name="Harris H.M."/>
            <person name="McCann A."/>
            <person name="Guo C."/>
            <person name="Argimon S."/>
            <person name="Zhang W."/>
            <person name="Yang X."/>
            <person name="Jeffery I.B."/>
            <person name="Cooney J.C."/>
            <person name="Kagawa T.F."/>
            <person name="Liu W."/>
            <person name="Song Y."/>
            <person name="Salvetti E."/>
            <person name="Wrobel A."/>
            <person name="Rasinkangas P."/>
            <person name="Parkhill J."/>
            <person name="Rea M.C."/>
            <person name="O'Sullivan O."/>
            <person name="Ritari J."/>
            <person name="Douillard F.P."/>
            <person name="Paul Ross R."/>
            <person name="Yang R."/>
            <person name="Briner A.E."/>
            <person name="Felis G.E."/>
            <person name="de Vos W.M."/>
            <person name="Barrangou R."/>
            <person name="Klaenhammer T.R."/>
            <person name="Caufield P.W."/>
            <person name="Cui Y."/>
            <person name="Zhang H."/>
            <person name="O'Toole P.W."/>
        </authorList>
    </citation>
    <scope>NUCLEOTIDE SEQUENCE [LARGE SCALE GENOMIC DNA]</scope>
    <source>
        <strain evidence="9 10">DSM 21115</strain>
    </source>
</reference>
<evidence type="ECO:0000256" key="5">
    <source>
        <dbReference type="ARBA" id="ARBA00022989"/>
    </source>
</evidence>
<feature type="transmembrane region" description="Helical" evidence="7">
    <location>
        <begin position="831"/>
        <end position="858"/>
    </location>
</feature>
<evidence type="ECO:0000256" key="2">
    <source>
        <dbReference type="ARBA" id="ARBA00010157"/>
    </source>
</evidence>
<evidence type="ECO:0000313" key="10">
    <source>
        <dbReference type="Proteomes" id="UP000050920"/>
    </source>
</evidence>
<keyword evidence="3" id="KW-1003">Cell membrane</keyword>
<evidence type="ECO:0000256" key="7">
    <source>
        <dbReference type="SAM" id="Phobius"/>
    </source>
</evidence>
<feature type="transmembrane region" description="Helical" evidence="7">
    <location>
        <begin position="359"/>
        <end position="376"/>
    </location>
</feature>
<dbReference type="InterPro" id="IPR050545">
    <property type="entry name" value="Mycobact_MmpL"/>
</dbReference>
<feature type="transmembrane region" description="Helical" evidence="7">
    <location>
        <begin position="798"/>
        <end position="819"/>
    </location>
</feature>
<protein>
    <submittedName>
        <fullName evidence="9">Integral membrane protein</fullName>
    </submittedName>
</protein>
<dbReference type="Pfam" id="PF03176">
    <property type="entry name" value="MMPL"/>
    <property type="match status" value="1"/>
</dbReference>
<evidence type="ECO:0000256" key="1">
    <source>
        <dbReference type="ARBA" id="ARBA00004651"/>
    </source>
</evidence>
<sequence length="868" mass="96056">MTMKKLLSAHILFLIFWGFVVLASVVSLPDLAALTTPLTPETKATSTPAWGRDLDHATNVTLVFTNPHGPLTSTQRQQIQNKLTDLQANLNYYNLEQLQTVQTNGHQTNRQFQSSDGAAIRAQAAVDLQANDLTTSATRLQQAIRLPGLQTAVTSPTLIQLGRQHAQRQMLLLTLGLGSLLSALLLAGIFRSLLVPLINLLMQTIVLLTSTSLAANSIRAWQWPFSPNALPILGVTAVLLSTLLTWTFMHDYWAVTKLQPAGRPAALATLMIQYKRWLPLLSALIFIAGGLMLTSILTLATNWILILIIIMALLAVPPLNYALMILLGDSVYWPGTHAWQPRTHNLWLTLSHWSNRHPAVSLCVVALMLIPGWLLARPIVAYQQFSPLNLAHMTNAERGQQLLTAHFGPGAATPVVLTISNPHRLTTQSGLQTIDNLTTKLQHLPNVAQVTSVTQPGGTKITNNYLASQFTTLKTNLISNQLALNLVQKQLKTTYQATKQPADTKIWARAQKQFAQLQATTDQLTELLPKLGHQPTRHTWQRATQLTTTAANLTTALTAKQTQLRDNDRQRTHRLTQISHQTQAVQQALLAVTQTTTATLQLLQGWQASQLSQSFYLLPNTANSNDFLTSLVTNTSRDGRQTQLVITLKTPATQATSFKTYTHIQQTVTATLLATPLQTAQLSYTGDTAQQAPVHQRWQQQALIWLLLALAIIALMGGLIWRSLTITLMTTAGLLGVYWSSWGLVQTGARLLTNQAQLPWLALFISGWFIALHWLALNSFALNWQTWRAPWQPDAMVTHFYFTGQLVGPLTLFELGWLLPLSWGPTATLQAISWLTITGILMSNLLLPCLLPAVLTWNAQPPHFKFKK</sequence>
<accession>A0A0R2NU07</accession>
<evidence type="ECO:0000256" key="6">
    <source>
        <dbReference type="ARBA" id="ARBA00023136"/>
    </source>
</evidence>
<dbReference type="AlphaFoldDB" id="A0A0R2NU07"/>
<comment type="subcellular location">
    <subcellularLocation>
        <location evidence="1">Cell membrane</location>
        <topology evidence="1">Multi-pass membrane protein</topology>
    </subcellularLocation>
</comment>
<keyword evidence="4 7" id="KW-0812">Transmembrane</keyword>
<dbReference type="InterPro" id="IPR004869">
    <property type="entry name" value="MMPL_dom"/>
</dbReference>
<feature type="domain" description="Membrane transport protein MMPL" evidence="8">
    <location>
        <begin position="59"/>
        <end position="215"/>
    </location>
</feature>
<keyword evidence="10" id="KW-1185">Reference proteome</keyword>
<evidence type="ECO:0000256" key="3">
    <source>
        <dbReference type="ARBA" id="ARBA00022475"/>
    </source>
</evidence>
<feature type="transmembrane region" description="Helical" evidence="7">
    <location>
        <begin position="303"/>
        <end position="327"/>
    </location>
</feature>
<proteinExistence type="inferred from homology"/>
<dbReference type="Proteomes" id="UP000050920">
    <property type="component" value="Unassembled WGS sequence"/>
</dbReference>
<evidence type="ECO:0000256" key="4">
    <source>
        <dbReference type="ARBA" id="ARBA00022692"/>
    </source>
</evidence>
<name>A0A0R2NU07_9LACO</name>
<dbReference type="EMBL" id="AYGX02000017">
    <property type="protein sequence ID" value="KRO29153.1"/>
    <property type="molecule type" value="Genomic_DNA"/>
</dbReference>
<dbReference type="GO" id="GO:0005886">
    <property type="term" value="C:plasma membrane"/>
    <property type="evidence" value="ECO:0007669"/>
    <property type="project" value="UniProtKB-SubCell"/>
</dbReference>
<feature type="transmembrane region" description="Helical" evidence="7">
    <location>
        <begin position="170"/>
        <end position="190"/>
    </location>
</feature>
<keyword evidence="6 7" id="KW-0472">Membrane</keyword>
<keyword evidence="5 7" id="KW-1133">Transmembrane helix</keyword>
<dbReference type="PANTHER" id="PTHR33406">
    <property type="entry name" value="MEMBRANE PROTEIN MJ1562-RELATED"/>
    <property type="match status" value="1"/>
</dbReference>
<evidence type="ECO:0000313" key="9">
    <source>
        <dbReference type="EMBL" id="KRO29153.1"/>
    </source>
</evidence>
<feature type="transmembrane region" description="Helical" evidence="7">
    <location>
        <begin position="277"/>
        <end position="297"/>
    </location>
</feature>
<evidence type="ECO:0000259" key="8">
    <source>
        <dbReference type="Pfam" id="PF03176"/>
    </source>
</evidence>
<gene>
    <name evidence="9" type="ORF">DY78_GL001318</name>
</gene>
<feature type="transmembrane region" description="Helical" evidence="7">
    <location>
        <begin position="197"/>
        <end position="218"/>
    </location>
</feature>
<comment type="similarity">
    <text evidence="2">Belongs to the resistance-nodulation-cell division (RND) (TC 2.A.6) family. MmpL subfamily.</text>
</comment>
<comment type="caution">
    <text evidence="9">The sequence shown here is derived from an EMBL/GenBank/DDBJ whole genome shotgun (WGS) entry which is preliminary data.</text>
</comment>
<feature type="transmembrane region" description="Helical" evidence="7">
    <location>
        <begin position="728"/>
        <end position="745"/>
    </location>
</feature>
<feature type="transmembrane region" description="Helical" evidence="7">
    <location>
        <begin position="757"/>
        <end position="777"/>
    </location>
</feature>
<dbReference type="PANTHER" id="PTHR33406:SF6">
    <property type="entry name" value="MEMBRANE PROTEIN YDGH-RELATED"/>
    <property type="match status" value="1"/>
</dbReference>
<organism evidence="9 10">
    <name type="scientific">Lactiplantibacillus fabifermentans DSM 21115</name>
    <dbReference type="NCBI Taxonomy" id="1413187"/>
    <lineage>
        <taxon>Bacteria</taxon>
        <taxon>Bacillati</taxon>
        <taxon>Bacillota</taxon>
        <taxon>Bacilli</taxon>
        <taxon>Lactobacillales</taxon>
        <taxon>Lactobacillaceae</taxon>
        <taxon>Lactiplantibacillus</taxon>
    </lineage>
</organism>